<organism evidence="2 3">
    <name type="scientific">Methylocystis iwaonis</name>
    <dbReference type="NCBI Taxonomy" id="2885079"/>
    <lineage>
        <taxon>Bacteria</taxon>
        <taxon>Pseudomonadati</taxon>
        <taxon>Pseudomonadota</taxon>
        <taxon>Alphaproteobacteria</taxon>
        <taxon>Hyphomicrobiales</taxon>
        <taxon>Methylocystaceae</taxon>
        <taxon>Methylocystis</taxon>
    </lineage>
</organism>
<protein>
    <recommendedName>
        <fullName evidence="4">Phasin domain-containing protein</fullName>
    </recommendedName>
</protein>
<evidence type="ECO:0000256" key="1">
    <source>
        <dbReference type="SAM" id="MobiDB-lite"/>
    </source>
</evidence>
<feature type="compositionally biased region" description="Basic and acidic residues" evidence="1">
    <location>
        <begin position="1"/>
        <end position="13"/>
    </location>
</feature>
<dbReference type="Proteomes" id="UP001317629">
    <property type="component" value="Chromosome"/>
</dbReference>
<reference evidence="2 3" key="1">
    <citation type="journal article" date="2023" name="Int. J. Syst. Evol. Microbiol.">
        <title>Methylocystis iwaonis sp. nov., a type II methane-oxidizing bacterium from surface soil of a rice paddy field in Japan, and emended description of the genus Methylocystis (ex Whittenbury et al. 1970) Bowman et al. 1993.</title>
        <authorList>
            <person name="Kaise H."/>
            <person name="Sawadogo J.B."/>
            <person name="Alam M.S."/>
            <person name="Ueno C."/>
            <person name="Dianou D."/>
            <person name="Shinjo R."/>
            <person name="Asakawa S."/>
        </authorList>
    </citation>
    <scope>NUCLEOTIDE SEQUENCE [LARGE SCALE GENOMIC DNA]</scope>
    <source>
        <strain evidence="2 3">SS37A-Re</strain>
    </source>
</reference>
<evidence type="ECO:0008006" key="4">
    <source>
        <dbReference type="Google" id="ProtNLM"/>
    </source>
</evidence>
<feature type="region of interest" description="Disordered" evidence="1">
    <location>
        <begin position="1"/>
        <end position="23"/>
    </location>
</feature>
<evidence type="ECO:0000313" key="2">
    <source>
        <dbReference type="EMBL" id="BDV34777.1"/>
    </source>
</evidence>
<proteinExistence type="predicted"/>
<accession>A0ABN6VIL0</accession>
<name>A0ABN6VIL0_9HYPH</name>
<dbReference type="EMBL" id="AP027142">
    <property type="protein sequence ID" value="BDV34777.1"/>
    <property type="molecule type" value="Genomic_DNA"/>
</dbReference>
<keyword evidence="3" id="KW-1185">Reference proteome</keyword>
<dbReference type="RefSeq" id="WP_246744905.1">
    <property type="nucleotide sequence ID" value="NZ_AP027142.1"/>
</dbReference>
<sequence>MTQQEERRGERGGATRAASDIMSEGRQRIEDFTDAQTQFWDRIQDSNRKWLDRMQSEASIAADFANKLTAAKSFTETANIFQNWTVKHMEMATEDARRMLSDTQEIIAAGTRFWTNIGNGKSRGH</sequence>
<evidence type="ECO:0000313" key="3">
    <source>
        <dbReference type="Proteomes" id="UP001317629"/>
    </source>
</evidence>
<gene>
    <name evidence="2" type="ORF">SS37A_23060</name>
</gene>